<dbReference type="EMBL" id="LATX01001272">
    <property type="protein sequence ID" value="KTB42926.1"/>
    <property type="molecule type" value="Genomic_DNA"/>
</dbReference>
<dbReference type="InterPro" id="IPR019303">
    <property type="entry name" value="vWA_TerF_C"/>
</dbReference>
<sequence>MGASSSKVSEDLLQQLKNFDTVIILDDSGSMVGAWWKQAGKALRKLAPLAAKYDEDGIELHFLNYPKVYRSLTSVTQVEEIFGSVFPRGRTPLGGKLRELLSSYVTRYEKDNTIKPVIFLFITDGAPTDPEPENETKTVILEFARKLDSLNARLTQVGIQFVQIGDDEGATRFLEHLDNGLKKEQGVRDIVDTTPSENSKSLDVTKALLGAINRRIDDKGSKIN</sequence>
<organism evidence="2 3">
    <name type="scientific">Moniliophthora roreri</name>
    <name type="common">Frosty pod rot fungus</name>
    <name type="synonym">Monilia roreri</name>
    <dbReference type="NCBI Taxonomy" id="221103"/>
    <lineage>
        <taxon>Eukaryota</taxon>
        <taxon>Fungi</taxon>
        <taxon>Dikarya</taxon>
        <taxon>Basidiomycota</taxon>
        <taxon>Agaricomycotina</taxon>
        <taxon>Agaricomycetes</taxon>
        <taxon>Agaricomycetidae</taxon>
        <taxon>Agaricales</taxon>
        <taxon>Marasmiineae</taxon>
        <taxon>Marasmiaceae</taxon>
        <taxon>Moniliophthora</taxon>
    </lineage>
</organism>
<dbReference type="InterPro" id="IPR036465">
    <property type="entry name" value="vWFA_dom_sf"/>
</dbReference>
<gene>
    <name evidence="2" type="ORF">WG66_4476</name>
</gene>
<dbReference type="SUPFAM" id="SSF53300">
    <property type="entry name" value="vWA-like"/>
    <property type="match status" value="1"/>
</dbReference>
<evidence type="ECO:0000259" key="1">
    <source>
        <dbReference type="PROSITE" id="PS50234"/>
    </source>
</evidence>
<feature type="domain" description="VWFA" evidence="1">
    <location>
        <begin position="20"/>
        <end position="212"/>
    </location>
</feature>
<evidence type="ECO:0000313" key="2">
    <source>
        <dbReference type="EMBL" id="KTB42926.1"/>
    </source>
</evidence>
<accession>A0A0W0G2W1</accession>
<dbReference type="eggNOG" id="ENOG502S247">
    <property type="taxonomic scope" value="Eukaryota"/>
</dbReference>
<dbReference type="Gene3D" id="3.40.50.410">
    <property type="entry name" value="von Willebrand factor, type A domain"/>
    <property type="match status" value="1"/>
</dbReference>
<dbReference type="PANTHER" id="PTHR34706">
    <property type="entry name" value="SLR1338 PROTEIN"/>
    <property type="match status" value="1"/>
</dbReference>
<dbReference type="Pfam" id="PF10138">
    <property type="entry name" value="vWA-TerF-like"/>
    <property type="match status" value="1"/>
</dbReference>
<comment type="caution">
    <text evidence="2">The sequence shown here is derived from an EMBL/GenBank/DDBJ whole genome shotgun (WGS) entry which is preliminary data.</text>
</comment>
<dbReference type="InterPro" id="IPR002035">
    <property type="entry name" value="VWF_A"/>
</dbReference>
<dbReference type="PANTHER" id="PTHR34706:SF1">
    <property type="entry name" value="VWFA DOMAIN-CONTAINING PROTEIN"/>
    <property type="match status" value="1"/>
</dbReference>
<reference evidence="2 3" key="1">
    <citation type="submission" date="2015-12" db="EMBL/GenBank/DDBJ databases">
        <title>Draft genome sequence of Moniliophthora roreri, the causal agent of frosty pod rot of cacao.</title>
        <authorList>
            <person name="Aime M.C."/>
            <person name="Diaz-Valderrama J.R."/>
            <person name="Kijpornyongpan T."/>
            <person name="Phillips-Mora W."/>
        </authorList>
    </citation>
    <scope>NUCLEOTIDE SEQUENCE [LARGE SCALE GENOMIC DNA]</scope>
    <source>
        <strain evidence="2 3">MCA 2952</strain>
    </source>
</reference>
<protein>
    <recommendedName>
        <fullName evidence="1">VWFA domain-containing protein</fullName>
    </recommendedName>
</protein>
<dbReference type="AlphaFoldDB" id="A0A0W0G2W1"/>
<dbReference type="PROSITE" id="PS50234">
    <property type="entry name" value="VWFA"/>
    <property type="match status" value="1"/>
</dbReference>
<name>A0A0W0G2W1_MONRR</name>
<dbReference type="Proteomes" id="UP000054988">
    <property type="component" value="Unassembled WGS sequence"/>
</dbReference>
<proteinExistence type="predicted"/>
<evidence type="ECO:0000313" key="3">
    <source>
        <dbReference type="Proteomes" id="UP000054988"/>
    </source>
</evidence>